<dbReference type="Pfam" id="PF00528">
    <property type="entry name" value="BPD_transp_1"/>
    <property type="match status" value="1"/>
</dbReference>
<evidence type="ECO:0000256" key="7">
    <source>
        <dbReference type="RuleBase" id="RU363032"/>
    </source>
</evidence>
<dbReference type="Pfam" id="PF12911">
    <property type="entry name" value="OppC_N"/>
    <property type="match status" value="1"/>
</dbReference>
<name>A0A1W1ICG7_9LACT</name>
<dbReference type="GO" id="GO:0055085">
    <property type="term" value="P:transmembrane transport"/>
    <property type="evidence" value="ECO:0007669"/>
    <property type="project" value="InterPro"/>
</dbReference>
<keyword evidence="3" id="KW-1003">Cell membrane</keyword>
<comment type="similarity">
    <text evidence="7">Belongs to the binding-protein-dependent transport system permease family.</text>
</comment>
<dbReference type="EMBL" id="FWEY01000001">
    <property type="protein sequence ID" value="SLM50767.1"/>
    <property type="molecule type" value="Genomic_DNA"/>
</dbReference>
<dbReference type="InterPro" id="IPR025966">
    <property type="entry name" value="OppC_N"/>
</dbReference>
<feature type="transmembrane region" description="Helical" evidence="7">
    <location>
        <begin position="182"/>
        <end position="201"/>
    </location>
</feature>
<sequence length="324" mass="35540">MLNTEEEKKAGRMEELKTEIVSGAAGENRLSHEVNEETKTVVDFRSMLEEFRKDKLAVIALGTLVLLLLLVFVGSLFFDAGQVMQVDLLNRYASPGKGHLLGTDEAGRDVLGQLLLGARTSLMAGTAVTVLTGFIGIGLGLLSGYYGGFLDRLLMRSIDFIMVLPASVLVLVLMAIVSEYNLFTFILLMSAFSWAGKSKVFRNRTRSEAKRDYVRASKTAGTNDLLIMFREILPNFSSLVIINTTMSLARNIGMETGLSFLGFGLPSTVPSIGNLLRYAISPTVFENYVWVWLPASTLIFAVLLCIIYVGQALRRAADAKQMQG</sequence>
<dbReference type="AlphaFoldDB" id="A0A1W1ICG7"/>
<evidence type="ECO:0000256" key="6">
    <source>
        <dbReference type="ARBA" id="ARBA00023136"/>
    </source>
</evidence>
<dbReference type="Proteomes" id="UP000195985">
    <property type="component" value="Unassembled WGS sequence"/>
</dbReference>
<keyword evidence="6 7" id="KW-0472">Membrane</keyword>
<evidence type="ECO:0000256" key="1">
    <source>
        <dbReference type="ARBA" id="ARBA00004651"/>
    </source>
</evidence>
<dbReference type="InterPro" id="IPR050366">
    <property type="entry name" value="BP-dependent_transpt_permease"/>
</dbReference>
<evidence type="ECO:0000256" key="3">
    <source>
        <dbReference type="ARBA" id="ARBA00022475"/>
    </source>
</evidence>
<evidence type="ECO:0000256" key="5">
    <source>
        <dbReference type="ARBA" id="ARBA00022989"/>
    </source>
</evidence>
<comment type="subcellular location">
    <subcellularLocation>
        <location evidence="1 7">Cell membrane</location>
        <topology evidence="1 7">Multi-pass membrane protein</topology>
    </subcellularLocation>
</comment>
<dbReference type="PROSITE" id="PS50928">
    <property type="entry name" value="ABC_TM1"/>
    <property type="match status" value="1"/>
</dbReference>
<feature type="transmembrane region" description="Helical" evidence="7">
    <location>
        <begin position="158"/>
        <end position="176"/>
    </location>
</feature>
<feature type="transmembrane region" description="Helical" evidence="7">
    <location>
        <begin position="256"/>
        <end position="276"/>
    </location>
</feature>
<dbReference type="PANTHER" id="PTHR43386:SF1">
    <property type="entry name" value="D,D-DIPEPTIDE TRANSPORT SYSTEM PERMEASE PROTEIN DDPC-RELATED"/>
    <property type="match status" value="1"/>
</dbReference>
<protein>
    <recommendedName>
        <fullName evidence="8">ABC transmembrane type-1 domain-containing protein</fullName>
    </recommendedName>
</protein>
<evidence type="ECO:0000313" key="9">
    <source>
        <dbReference type="EMBL" id="SLM50767.1"/>
    </source>
</evidence>
<feature type="transmembrane region" description="Helical" evidence="7">
    <location>
        <begin position="122"/>
        <end position="146"/>
    </location>
</feature>
<evidence type="ECO:0000256" key="4">
    <source>
        <dbReference type="ARBA" id="ARBA00022692"/>
    </source>
</evidence>
<accession>A0A1W1ICG7</accession>
<keyword evidence="2 7" id="KW-0813">Transport</keyword>
<keyword evidence="10" id="KW-1185">Reference proteome</keyword>
<organism evidence="9 10">
    <name type="scientific">Trichococcus pasteurii</name>
    <dbReference type="NCBI Taxonomy" id="43064"/>
    <lineage>
        <taxon>Bacteria</taxon>
        <taxon>Bacillati</taxon>
        <taxon>Bacillota</taxon>
        <taxon>Bacilli</taxon>
        <taxon>Lactobacillales</taxon>
        <taxon>Carnobacteriaceae</taxon>
        <taxon>Trichococcus</taxon>
    </lineage>
</organism>
<dbReference type="Gene3D" id="1.10.3720.10">
    <property type="entry name" value="MetI-like"/>
    <property type="match status" value="1"/>
</dbReference>
<reference evidence="10" key="1">
    <citation type="submission" date="2016-04" db="EMBL/GenBank/DDBJ databases">
        <authorList>
            <person name="Strepis N."/>
        </authorList>
    </citation>
    <scope>NUCLEOTIDE SEQUENCE [LARGE SCALE GENOMIC DNA]</scope>
</reference>
<feature type="transmembrane region" description="Helical" evidence="7">
    <location>
        <begin position="288"/>
        <end position="310"/>
    </location>
</feature>
<evidence type="ECO:0000259" key="8">
    <source>
        <dbReference type="PROSITE" id="PS50928"/>
    </source>
</evidence>
<gene>
    <name evidence="9" type="ORF">TPAS_439</name>
</gene>
<dbReference type="CDD" id="cd06261">
    <property type="entry name" value="TM_PBP2"/>
    <property type="match status" value="1"/>
</dbReference>
<dbReference type="PANTHER" id="PTHR43386">
    <property type="entry name" value="OLIGOPEPTIDE TRANSPORT SYSTEM PERMEASE PROTEIN APPC"/>
    <property type="match status" value="1"/>
</dbReference>
<keyword evidence="5 7" id="KW-1133">Transmembrane helix</keyword>
<feature type="transmembrane region" description="Helical" evidence="7">
    <location>
        <begin position="56"/>
        <end position="78"/>
    </location>
</feature>
<dbReference type="InterPro" id="IPR035906">
    <property type="entry name" value="MetI-like_sf"/>
</dbReference>
<dbReference type="GO" id="GO:0005886">
    <property type="term" value="C:plasma membrane"/>
    <property type="evidence" value="ECO:0007669"/>
    <property type="project" value="UniProtKB-SubCell"/>
</dbReference>
<dbReference type="SUPFAM" id="SSF161098">
    <property type="entry name" value="MetI-like"/>
    <property type="match status" value="1"/>
</dbReference>
<feature type="domain" description="ABC transmembrane type-1" evidence="8">
    <location>
        <begin position="118"/>
        <end position="310"/>
    </location>
</feature>
<dbReference type="InterPro" id="IPR000515">
    <property type="entry name" value="MetI-like"/>
</dbReference>
<evidence type="ECO:0000313" key="10">
    <source>
        <dbReference type="Proteomes" id="UP000195985"/>
    </source>
</evidence>
<evidence type="ECO:0000256" key="2">
    <source>
        <dbReference type="ARBA" id="ARBA00022448"/>
    </source>
</evidence>
<keyword evidence="4 7" id="KW-0812">Transmembrane</keyword>
<dbReference type="STRING" id="43064.SAMN04488086_103141"/>
<proteinExistence type="inferred from homology"/>